<dbReference type="GO" id="GO:0055085">
    <property type="term" value="P:transmembrane transport"/>
    <property type="evidence" value="ECO:0007669"/>
    <property type="project" value="InterPro"/>
</dbReference>
<feature type="transmembrane region" description="Helical" evidence="7">
    <location>
        <begin position="93"/>
        <end position="115"/>
    </location>
</feature>
<keyword evidence="5 7" id="KW-1133">Transmembrane helix</keyword>
<keyword evidence="6 7" id="KW-0472">Membrane</keyword>
<evidence type="ECO:0000256" key="6">
    <source>
        <dbReference type="ARBA" id="ARBA00023136"/>
    </source>
</evidence>
<dbReference type="InterPro" id="IPR004776">
    <property type="entry name" value="Mem_transp_PIN-like"/>
</dbReference>
<protein>
    <submittedName>
        <fullName evidence="8">Uncharacterized protein</fullName>
    </submittedName>
</protein>
<feature type="transmembrane region" description="Helical" evidence="7">
    <location>
        <begin position="184"/>
        <end position="209"/>
    </location>
</feature>
<evidence type="ECO:0000313" key="8">
    <source>
        <dbReference type="EMBL" id="OTN76114.1"/>
    </source>
</evidence>
<comment type="subcellular location">
    <subcellularLocation>
        <location evidence="1">Membrane</location>
        <topology evidence="1">Multi-pass membrane protein</topology>
    </subcellularLocation>
</comment>
<keyword evidence="2" id="KW-0813">Transport</keyword>
<evidence type="ECO:0000313" key="9">
    <source>
        <dbReference type="Proteomes" id="UP000195043"/>
    </source>
</evidence>
<evidence type="ECO:0000256" key="3">
    <source>
        <dbReference type="ARBA" id="ARBA00022475"/>
    </source>
</evidence>
<gene>
    <name evidence="8" type="ORF">A5886_001191</name>
</gene>
<evidence type="ECO:0000256" key="4">
    <source>
        <dbReference type="ARBA" id="ARBA00022692"/>
    </source>
</evidence>
<reference evidence="8 9" key="1">
    <citation type="submission" date="2017-05" db="EMBL/GenBank/DDBJ databases">
        <title>The Genome Sequence of Enterococcus sp. 8G7_MSG3316.</title>
        <authorList>
            <consortium name="The Broad Institute Genomics Platform"/>
            <consortium name="The Broad Institute Genomic Center for Infectious Diseases"/>
            <person name="Earl A."/>
            <person name="Manson A."/>
            <person name="Schwartman J."/>
            <person name="Gilmore M."/>
            <person name="Abouelleil A."/>
            <person name="Cao P."/>
            <person name="Chapman S."/>
            <person name="Cusick C."/>
            <person name="Shea T."/>
            <person name="Young S."/>
            <person name="Neafsey D."/>
            <person name="Nusbaum C."/>
            <person name="Birren B."/>
        </authorList>
    </citation>
    <scope>NUCLEOTIDE SEQUENCE [LARGE SCALE GENOMIC DNA]</scope>
    <source>
        <strain evidence="8 9">8G7_MSG3316</strain>
    </source>
</reference>
<evidence type="ECO:0000256" key="5">
    <source>
        <dbReference type="ARBA" id="ARBA00022989"/>
    </source>
</evidence>
<dbReference type="Pfam" id="PF03547">
    <property type="entry name" value="Mem_trans"/>
    <property type="match status" value="1"/>
</dbReference>
<feature type="transmembrane region" description="Helical" evidence="7">
    <location>
        <begin position="34"/>
        <end position="53"/>
    </location>
</feature>
<dbReference type="STRING" id="1834191.A5886_001191"/>
<proteinExistence type="predicted"/>
<feature type="transmembrane region" description="Helical" evidence="7">
    <location>
        <begin position="59"/>
        <end position="81"/>
    </location>
</feature>
<feature type="transmembrane region" description="Helical" evidence="7">
    <location>
        <begin position="6"/>
        <end position="22"/>
    </location>
</feature>
<evidence type="ECO:0000256" key="2">
    <source>
        <dbReference type="ARBA" id="ARBA00022448"/>
    </source>
</evidence>
<name>A0A242A511_9ENTE</name>
<accession>A0A242A511</accession>
<dbReference type="PANTHER" id="PTHR36838:SF3">
    <property type="entry name" value="TRANSPORTER AUXIN EFFLUX CARRIER EC FAMILY"/>
    <property type="match status" value="1"/>
</dbReference>
<feature type="transmembrane region" description="Helical" evidence="7">
    <location>
        <begin position="157"/>
        <end position="178"/>
    </location>
</feature>
<evidence type="ECO:0000256" key="7">
    <source>
        <dbReference type="SAM" id="Phobius"/>
    </source>
</evidence>
<keyword evidence="4 7" id="KW-0812">Transmembrane</keyword>
<dbReference type="Proteomes" id="UP000195043">
    <property type="component" value="Unassembled WGS sequence"/>
</dbReference>
<dbReference type="PANTHER" id="PTHR36838">
    <property type="entry name" value="AUXIN EFFLUX CARRIER FAMILY PROTEIN"/>
    <property type="match status" value="1"/>
</dbReference>
<dbReference type="AlphaFoldDB" id="A0A242A511"/>
<dbReference type="EMBL" id="NGKU01000001">
    <property type="protein sequence ID" value="OTN76114.1"/>
    <property type="molecule type" value="Genomic_DNA"/>
</dbReference>
<organism evidence="8 9">
    <name type="scientific">Candidatus Enterococcus testudinis</name>
    <dbReference type="NCBI Taxonomy" id="1834191"/>
    <lineage>
        <taxon>Bacteria</taxon>
        <taxon>Bacillati</taxon>
        <taxon>Bacillota</taxon>
        <taxon>Bacilli</taxon>
        <taxon>Lactobacillales</taxon>
        <taxon>Enterococcaceae</taxon>
        <taxon>Enterococcus</taxon>
    </lineage>
</organism>
<evidence type="ECO:0000256" key="1">
    <source>
        <dbReference type="ARBA" id="ARBA00004141"/>
    </source>
</evidence>
<keyword evidence="9" id="KW-1185">Reference proteome</keyword>
<sequence length="242" mass="26876">MGQIILNVVGLFSMILLGYGMKRMGLLSKADGSILSKIILNVTLPAAIILNLAQMEVQASALSLILIAVVITIGQIVIAYWMTRKDSNPLQQFAMYCGSGFNIGNFAIPFAQSFYPLGIPLISLFDMGNSIMLAGGTTVLIEYILKKRTTFEPGKILLNLLRSPTFTVYLVMLIVRSIDWQLPTAFLGLVQPIGLANTFLSMFMIGLFLDFRLPKHTTKTVINILVLRLSCFSCFIYCRYRL</sequence>
<keyword evidence="3" id="KW-1003">Cell membrane</keyword>
<comment type="caution">
    <text evidence="8">The sequence shown here is derived from an EMBL/GenBank/DDBJ whole genome shotgun (WGS) entry which is preliminary data.</text>
</comment>
<dbReference type="GO" id="GO:0016020">
    <property type="term" value="C:membrane"/>
    <property type="evidence" value="ECO:0007669"/>
    <property type="project" value="UniProtKB-SubCell"/>
</dbReference>
<feature type="transmembrane region" description="Helical" evidence="7">
    <location>
        <begin position="127"/>
        <end position="145"/>
    </location>
</feature>